<organism evidence="4 5">
    <name type="scientific">Candidatus Methanofastidiosum methylothiophilum</name>
    <dbReference type="NCBI Taxonomy" id="1705564"/>
    <lineage>
        <taxon>Archaea</taxon>
        <taxon>Methanobacteriati</taxon>
        <taxon>Methanobacteriota</taxon>
        <taxon>Stenosarchaea group</taxon>
        <taxon>Candidatus Methanofastidiosia</taxon>
        <taxon>Candidatus Methanofastidiosales</taxon>
        <taxon>Candidatus Methanofastidiosaceae</taxon>
        <taxon>Candidatus Methanofastidiosum</taxon>
    </lineage>
</organism>
<keyword evidence="2" id="KW-0813">Transport</keyword>
<dbReference type="InterPro" id="IPR012336">
    <property type="entry name" value="Thioredoxin-like_fold"/>
</dbReference>
<evidence type="ECO:0000256" key="1">
    <source>
        <dbReference type="ARBA" id="ARBA00007787"/>
    </source>
</evidence>
<comment type="similarity">
    <text evidence="1">Belongs to the glutaredoxin family.</text>
</comment>
<dbReference type="Gene3D" id="3.40.30.10">
    <property type="entry name" value="Glutaredoxin"/>
    <property type="match status" value="2"/>
</dbReference>
<keyword evidence="2" id="KW-0249">Electron transport</keyword>
<dbReference type="NCBIfam" id="TIGR02187">
    <property type="entry name" value="PDO_seleno_TRX"/>
    <property type="match status" value="1"/>
</dbReference>
<reference evidence="4 5" key="1">
    <citation type="journal article" date="2016" name="ISME J.">
        <title>Chasing the elusive Euryarchaeota class WSA2: genomes reveal a uniquely fastidious methyl-reducing methanogen.</title>
        <authorList>
            <person name="Nobu M.K."/>
            <person name="Narihiro T."/>
            <person name="Kuroda K."/>
            <person name="Mei R."/>
            <person name="Liu W.T."/>
        </authorList>
    </citation>
    <scope>NUCLEOTIDE SEQUENCE [LARGE SCALE GENOMIC DNA]</scope>
    <source>
        <strain evidence="4">U1lsi0528_Bin055</strain>
    </source>
</reference>
<dbReference type="AlphaFoldDB" id="A0A150J933"/>
<name>A0A150J933_9EURY</name>
<evidence type="ECO:0000256" key="2">
    <source>
        <dbReference type="ARBA" id="ARBA00022982"/>
    </source>
</evidence>
<dbReference type="EMBL" id="LNGC01000002">
    <property type="protein sequence ID" value="KYC53739.1"/>
    <property type="molecule type" value="Genomic_DNA"/>
</dbReference>
<dbReference type="PANTHER" id="PTHR37170:SF1">
    <property type="entry name" value="GLUTAREDOXIN-LIKE PROTEIN"/>
    <property type="match status" value="1"/>
</dbReference>
<dbReference type="InterPro" id="IPR011903">
    <property type="entry name" value="TON_0319-like"/>
</dbReference>
<dbReference type="PANTHER" id="PTHR37170">
    <property type="entry name" value="GLUTAREDOXIN-RELATED"/>
    <property type="match status" value="1"/>
</dbReference>
<dbReference type="Proteomes" id="UP000075398">
    <property type="component" value="Unassembled WGS sequence"/>
</dbReference>
<gene>
    <name evidence="4" type="ORF">AMQ22_00126</name>
</gene>
<sequence>MEKRIKVIIISLMLIGTLLMAGCNESNPDKVLSESDKTEIKKMLANVDSKVDILLFTSESGCYSCSKTETLMKEFDQLSDKISLKVYDTEKNRDMATKYNIELVPAIVVIGKEDYGIKHYGFPGGKEFNPLLEVIISSSMERPKVSEEIGKKVNTISNPVEVKIFVTPTCPSCPDMVRGAYYYSLVSEKISTVTIMSNEFEEYSKYYKISAVPTVIFNEKFSKEGQMAEEAFVNYLVVSS</sequence>
<dbReference type="InterPro" id="IPR036249">
    <property type="entry name" value="Thioredoxin-like_sf"/>
</dbReference>
<dbReference type="Pfam" id="PF13192">
    <property type="entry name" value="Thioredoxin_3"/>
    <property type="match status" value="2"/>
</dbReference>
<feature type="domain" description="Thioredoxin-like fold" evidence="3">
    <location>
        <begin position="59"/>
        <end position="113"/>
    </location>
</feature>
<evidence type="ECO:0000313" key="5">
    <source>
        <dbReference type="Proteomes" id="UP000075398"/>
    </source>
</evidence>
<accession>A0A150J933</accession>
<evidence type="ECO:0000259" key="3">
    <source>
        <dbReference type="Pfam" id="PF13192"/>
    </source>
</evidence>
<dbReference type="SUPFAM" id="SSF52833">
    <property type="entry name" value="Thioredoxin-like"/>
    <property type="match status" value="2"/>
</dbReference>
<feature type="domain" description="Thioredoxin-like fold" evidence="3">
    <location>
        <begin position="161"/>
        <end position="236"/>
    </location>
</feature>
<protein>
    <submittedName>
        <fullName evidence="4">Thioredoxin</fullName>
    </submittedName>
</protein>
<evidence type="ECO:0000313" key="4">
    <source>
        <dbReference type="EMBL" id="KYC53739.1"/>
    </source>
</evidence>
<dbReference type="PROSITE" id="PS51257">
    <property type="entry name" value="PROKAR_LIPOPROTEIN"/>
    <property type="match status" value="1"/>
</dbReference>
<proteinExistence type="inferred from homology"/>
<comment type="caution">
    <text evidence="4">The sequence shown here is derived from an EMBL/GenBank/DDBJ whole genome shotgun (WGS) entry which is preliminary data.</text>
</comment>